<reference evidence="3" key="1">
    <citation type="submission" date="2019-02" db="EMBL/GenBank/DDBJ databases">
        <title>Deep-cultivation of Planctomycetes and their phenomic and genomic characterization uncovers novel biology.</title>
        <authorList>
            <person name="Wiegand S."/>
            <person name="Jogler M."/>
            <person name="Boedeker C."/>
            <person name="Pinto D."/>
            <person name="Vollmers J."/>
            <person name="Rivas-Marin E."/>
            <person name="Kohn T."/>
            <person name="Peeters S.H."/>
            <person name="Heuer A."/>
            <person name="Rast P."/>
            <person name="Oberbeckmann S."/>
            <person name="Bunk B."/>
            <person name="Jeske O."/>
            <person name="Meyerdierks A."/>
            <person name="Storesund J.E."/>
            <person name="Kallscheuer N."/>
            <person name="Luecker S."/>
            <person name="Lage O.M."/>
            <person name="Pohl T."/>
            <person name="Merkel B.J."/>
            <person name="Hornburger P."/>
            <person name="Mueller R.-W."/>
            <person name="Bruemmer F."/>
            <person name="Labrenz M."/>
            <person name="Spormann A.M."/>
            <person name="Op den Camp H."/>
            <person name="Overmann J."/>
            <person name="Amann R."/>
            <person name="Jetten M.S.M."/>
            <person name="Mascher T."/>
            <person name="Medema M.H."/>
            <person name="Devos D.P."/>
            <person name="Kaster A.-K."/>
            <person name="Ovreas L."/>
            <person name="Rohde M."/>
            <person name="Galperin M.Y."/>
            <person name="Jogler C."/>
        </authorList>
    </citation>
    <scope>NUCLEOTIDE SEQUENCE [LARGE SCALE GENOMIC DNA]</scope>
    <source>
        <strain evidence="3">Pan97</strain>
    </source>
</reference>
<keyword evidence="3" id="KW-1185">Reference proteome</keyword>
<dbReference type="CDD" id="cd01427">
    <property type="entry name" value="HAD_like"/>
    <property type="match status" value="1"/>
</dbReference>
<gene>
    <name evidence="2" type="ORF">Pan97_04180</name>
</gene>
<dbReference type="EMBL" id="CP036289">
    <property type="protein sequence ID" value="QDU73447.1"/>
    <property type="molecule type" value="Genomic_DNA"/>
</dbReference>
<sequence precursor="true">MKWLSLFLLAFLPSLAVAQEDPLPSWNEGPAKQSIIDFVTKVTTEGSEDFVPQYDRIAVFDNDGTLWCEAPVPLQVNYVLSELKRRAPNEPELANNEMVQAALNGDFAKLLAGKHHDGLMEILALTHSGMTTDEYDQNVRNWIKTFKDKRFGYNLPGMTYQPMQELLKYLRANGFQTFIVSGGGADFMRVFSHRVYGIPPNQVVGSNALTKFEMVNGKPTLTKTMDQVFVDDKTGKPVGIWQFIGRKPIACFGNSDGDQAMLEYTTIGNKYPSFGLLVHHTDSEREYAYDKKPPSSGTLITALEAAPKYGWTVVSMKDDWKTVFVGDK</sequence>
<proteinExistence type="predicted"/>
<keyword evidence="2" id="KW-0378">Hydrolase</keyword>
<dbReference type="OrthoDB" id="9799365at2"/>
<dbReference type="InterPro" id="IPR036412">
    <property type="entry name" value="HAD-like_sf"/>
</dbReference>
<organism evidence="2 3">
    <name type="scientific">Bremerella volcania</name>
    <dbReference type="NCBI Taxonomy" id="2527984"/>
    <lineage>
        <taxon>Bacteria</taxon>
        <taxon>Pseudomonadati</taxon>
        <taxon>Planctomycetota</taxon>
        <taxon>Planctomycetia</taxon>
        <taxon>Pirellulales</taxon>
        <taxon>Pirellulaceae</taxon>
        <taxon>Bremerella</taxon>
    </lineage>
</organism>
<dbReference type="AlphaFoldDB" id="A0A518C2J0"/>
<dbReference type="KEGG" id="bvo:Pan97_04180"/>
<dbReference type="Gene3D" id="3.40.50.1000">
    <property type="entry name" value="HAD superfamily/HAD-like"/>
    <property type="match status" value="1"/>
</dbReference>
<dbReference type="Proteomes" id="UP000318626">
    <property type="component" value="Chromosome"/>
</dbReference>
<dbReference type="InterPro" id="IPR023214">
    <property type="entry name" value="HAD_sf"/>
</dbReference>
<evidence type="ECO:0000313" key="3">
    <source>
        <dbReference type="Proteomes" id="UP000318626"/>
    </source>
</evidence>
<evidence type="ECO:0000313" key="2">
    <source>
        <dbReference type="EMBL" id="QDU73447.1"/>
    </source>
</evidence>
<protein>
    <submittedName>
        <fullName evidence="2">Haloacid dehalogenase-like hydrolase</fullName>
    </submittedName>
</protein>
<accession>A0A518C2J0</accession>
<evidence type="ECO:0000256" key="1">
    <source>
        <dbReference type="SAM" id="SignalP"/>
    </source>
</evidence>
<keyword evidence="1" id="KW-0732">Signal</keyword>
<feature type="chain" id="PRO_5022087735" evidence="1">
    <location>
        <begin position="19"/>
        <end position="328"/>
    </location>
</feature>
<dbReference type="SUPFAM" id="SSF56784">
    <property type="entry name" value="HAD-like"/>
    <property type="match status" value="1"/>
</dbReference>
<dbReference type="RefSeq" id="WP_144970287.1">
    <property type="nucleotide sequence ID" value="NZ_CP036289.1"/>
</dbReference>
<dbReference type="GO" id="GO:0016787">
    <property type="term" value="F:hydrolase activity"/>
    <property type="evidence" value="ECO:0007669"/>
    <property type="project" value="UniProtKB-KW"/>
</dbReference>
<feature type="signal peptide" evidence="1">
    <location>
        <begin position="1"/>
        <end position="18"/>
    </location>
</feature>
<name>A0A518C2J0_9BACT</name>
<dbReference type="Pfam" id="PF12710">
    <property type="entry name" value="HAD"/>
    <property type="match status" value="1"/>
</dbReference>